<dbReference type="InterPro" id="IPR045851">
    <property type="entry name" value="AMP-bd_C_sf"/>
</dbReference>
<dbReference type="InterPro" id="IPR025110">
    <property type="entry name" value="AMP-bd_C"/>
</dbReference>
<dbReference type="EMBL" id="JAFEKC020000009">
    <property type="protein sequence ID" value="KAK0513015.1"/>
    <property type="molecule type" value="Genomic_DNA"/>
</dbReference>
<dbReference type="Gene3D" id="3.30.300.30">
    <property type="match status" value="1"/>
</dbReference>
<dbReference type="Gene3D" id="3.40.50.12780">
    <property type="entry name" value="N-terminal domain of ligase-like"/>
    <property type="match status" value="1"/>
</dbReference>
<organism evidence="3 4">
    <name type="scientific">Cladonia borealis</name>
    <dbReference type="NCBI Taxonomy" id="184061"/>
    <lineage>
        <taxon>Eukaryota</taxon>
        <taxon>Fungi</taxon>
        <taxon>Dikarya</taxon>
        <taxon>Ascomycota</taxon>
        <taxon>Pezizomycotina</taxon>
        <taxon>Lecanoromycetes</taxon>
        <taxon>OSLEUM clade</taxon>
        <taxon>Lecanoromycetidae</taxon>
        <taxon>Lecanorales</taxon>
        <taxon>Lecanorineae</taxon>
        <taxon>Cladoniaceae</taxon>
        <taxon>Cladonia</taxon>
    </lineage>
</organism>
<evidence type="ECO:0008006" key="5">
    <source>
        <dbReference type="Google" id="ProtNLM"/>
    </source>
</evidence>
<dbReference type="InterPro" id="IPR000873">
    <property type="entry name" value="AMP-dep_synth/lig_dom"/>
</dbReference>
<evidence type="ECO:0000259" key="1">
    <source>
        <dbReference type="Pfam" id="PF00501"/>
    </source>
</evidence>
<dbReference type="PANTHER" id="PTHR24096:SF194">
    <property type="entry name" value="AMP-DEPENDENT SYNTHETASE_LIGASE DOMAIN-CONTAINING PROTEIN"/>
    <property type="match status" value="1"/>
</dbReference>
<dbReference type="InterPro" id="IPR042099">
    <property type="entry name" value="ANL_N_sf"/>
</dbReference>
<accession>A0AA39V8L1</accession>
<keyword evidence="4" id="KW-1185">Reference proteome</keyword>
<sequence length="554" mass="60691">MVIRCPYPTINIPELDVLTYLFGDGEDLSEEPLWVNAADSSKYLSARTGLQWIKRLAIGLDKLGVKKGEVVMIVTPNTIFVPIAYLGVVGSGRIFTGVNPLYTADEIAYQMKDTGARVALVHPSLLETARKGAKKAGLPESCLYLFSDTEHKSIDGIKDWRSMLGTPSEASSYTWPHLEGEAAKSQVATVNYSSGTTGLPKGVMITHGNLIANVEQVSFLHQVEQPGIKPDVEDRWIGFLPLYHAYGQLNVCLIAAKVLIPVYIMSKFVYEDFLSTIQTHKITELHVAPPILVLMNKHPLTPKYDISSVTKIGSGAAPLSRSLQNDCRDKFNTNIGQGWGMTELTCAGCSVPGGLKDETGSIGCLLPNSEAKLLDENGNEVATGERGEIYFRGPNVSPGYWKNEKATRETMLEGGWLRTGDIGVTDERSWFWIVDRLKELIKVSGLQVAPAELEALLLTHPSIADAGVVAVSDSFDGQERPRAYVVPKSLDKDNPGVSEEEIVEWMKGKVARYKWLTGGVGFVNEVPKSAAGKIQRKVMREWAKRDGKGGRPML</sequence>
<dbReference type="GO" id="GO:0016405">
    <property type="term" value="F:CoA-ligase activity"/>
    <property type="evidence" value="ECO:0007669"/>
    <property type="project" value="TreeGrafter"/>
</dbReference>
<dbReference type="InterPro" id="IPR020845">
    <property type="entry name" value="AMP-binding_CS"/>
</dbReference>
<dbReference type="SUPFAM" id="SSF56801">
    <property type="entry name" value="Acetyl-CoA synthetase-like"/>
    <property type="match status" value="1"/>
</dbReference>
<protein>
    <recommendedName>
        <fullName evidence="5">4-coumarate-CoA ligase</fullName>
    </recommendedName>
</protein>
<dbReference type="Pfam" id="PF13193">
    <property type="entry name" value="AMP-binding_C"/>
    <property type="match status" value="1"/>
</dbReference>
<feature type="domain" description="AMP-dependent synthetase/ligase" evidence="1">
    <location>
        <begin position="42"/>
        <end position="401"/>
    </location>
</feature>
<evidence type="ECO:0000313" key="4">
    <source>
        <dbReference type="Proteomes" id="UP001166286"/>
    </source>
</evidence>
<dbReference type="Pfam" id="PF00501">
    <property type="entry name" value="AMP-binding"/>
    <property type="match status" value="1"/>
</dbReference>
<dbReference type="CDD" id="cd05911">
    <property type="entry name" value="Firefly_Luc_like"/>
    <property type="match status" value="1"/>
</dbReference>
<reference evidence="3" key="1">
    <citation type="submission" date="2023-03" db="EMBL/GenBank/DDBJ databases">
        <title>Complete genome of Cladonia borealis.</title>
        <authorList>
            <person name="Park H."/>
        </authorList>
    </citation>
    <scope>NUCLEOTIDE SEQUENCE</scope>
    <source>
        <strain evidence="3">ANT050790</strain>
    </source>
</reference>
<evidence type="ECO:0000259" key="2">
    <source>
        <dbReference type="Pfam" id="PF13193"/>
    </source>
</evidence>
<proteinExistence type="predicted"/>
<dbReference type="AlphaFoldDB" id="A0AA39V8L1"/>
<dbReference type="Proteomes" id="UP001166286">
    <property type="component" value="Unassembled WGS sequence"/>
</dbReference>
<name>A0AA39V8L1_9LECA</name>
<feature type="domain" description="AMP-binding enzyme C-terminal" evidence="2">
    <location>
        <begin position="452"/>
        <end position="533"/>
    </location>
</feature>
<dbReference type="PROSITE" id="PS00455">
    <property type="entry name" value="AMP_BINDING"/>
    <property type="match status" value="1"/>
</dbReference>
<comment type="caution">
    <text evidence="3">The sequence shown here is derived from an EMBL/GenBank/DDBJ whole genome shotgun (WGS) entry which is preliminary data.</text>
</comment>
<gene>
    <name evidence="3" type="ORF">JMJ35_005032</name>
</gene>
<dbReference type="PANTHER" id="PTHR24096">
    <property type="entry name" value="LONG-CHAIN-FATTY-ACID--COA LIGASE"/>
    <property type="match status" value="1"/>
</dbReference>
<evidence type="ECO:0000313" key="3">
    <source>
        <dbReference type="EMBL" id="KAK0513015.1"/>
    </source>
</evidence>